<dbReference type="RefSeq" id="WP_175111941.1">
    <property type="nucleotide sequence ID" value="NZ_CADIKF010000024.1"/>
</dbReference>
<dbReference type="GO" id="GO:0050660">
    <property type="term" value="F:flavin adenine dinucleotide binding"/>
    <property type="evidence" value="ECO:0007669"/>
    <property type="project" value="InterPro"/>
</dbReference>
<proteinExistence type="predicted"/>
<evidence type="ECO:0000259" key="3">
    <source>
        <dbReference type="Pfam" id="PF08028"/>
    </source>
</evidence>
<name>A0A6J5E3Y8_9BURK</name>
<protein>
    <submittedName>
        <fullName evidence="4">Flavin-dependent monooxygenase, oxygenase subunit HsaA</fullName>
        <ecNumber evidence="4">1.14.14.12</ecNumber>
    </submittedName>
</protein>
<reference evidence="4 5" key="1">
    <citation type="submission" date="2020-04" db="EMBL/GenBank/DDBJ databases">
        <authorList>
            <person name="De Canck E."/>
        </authorList>
    </citation>
    <scope>NUCLEOTIDE SEQUENCE [LARGE SCALE GENOMIC DNA]</scope>
    <source>
        <strain evidence="4 5">LMG 29739</strain>
    </source>
</reference>
<dbReference type="InterPro" id="IPR013107">
    <property type="entry name" value="Acyl-CoA_DH_C"/>
</dbReference>
<dbReference type="SUPFAM" id="SSF47203">
    <property type="entry name" value="Acyl-CoA dehydrogenase C-terminal domain-like"/>
    <property type="match status" value="1"/>
</dbReference>
<dbReference type="GO" id="GO:0036383">
    <property type="term" value="F:3-hydroxy-9,10-secoandrosta-1,3,5(10)-triene-9,17-dione monooxygenase activity"/>
    <property type="evidence" value="ECO:0007669"/>
    <property type="project" value="UniProtKB-EC"/>
</dbReference>
<evidence type="ECO:0000256" key="1">
    <source>
        <dbReference type="ARBA" id="ARBA00023002"/>
    </source>
</evidence>
<organism evidence="4 5">
    <name type="scientific">Paraburkholderia solisilvae</name>
    <dbReference type="NCBI Taxonomy" id="624376"/>
    <lineage>
        <taxon>Bacteria</taxon>
        <taxon>Pseudomonadati</taxon>
        <taxon>Pseudomonadota</taxon>
        <taxon>Betaproteobacteria</taxon>
        <taxon>Burkholderiales</taxon>
        <taxon>Burkholderiaceae</taxon>
        <taxon>Paraburkholderia</taxon>
    </lineage>
</organism>
<evidence type="ECO:0000259" key="2">
    <source>
        <dbReference type="Pfam" id="PF02771"/>
    </source>
</evidence>
<accession>A0A6J5E3Y8</accession>
<dbReference type="InterPro" id="IPR046373">
    <property type="entry name" value="Acyl-CoA_Oxase/DH_mid-dom_sf"/>
</dbReference>
<dbReference type="Pfam" id="PF02771">
    <property type="entry name" value="Acyl-CoA_dh_N"/>
    <property type="match status" value="1"/>
</dbReference>
<dbReference type="Gene3D" id="1.20.140.10">
    <property type="entry name" value="Butyryl-CoA Dehydrogenase, subunit A, domain 3"/>
    <property type="match status" value="1"/>
</dbReference>
<dbReference type="Gene3D" id="1.10.540.10">
    <property type="entry name" value="Acyl-CoA dehydrogenase/oxidase, N-terminal domain"/>
    <property type="match status" value="1"/>
</dbReference>
<dbReference type="Gene3D" id="2.40.110.10">
    <property type="entry name" value="Butyryl-CoA Dehydrogenase, subunit A, domain 2"/>
    <property type="match status" value="1"/>
</dbReference>
<sequence>MSTINTVKPAGGAAIVRPAAFAGTGNYNVAAAAAALAPALRERADEADASAKLPDATIADLEKARLFDMARPKMYGGLQVSFDTYLDAMIEVSRGDASTGWTLGLISTGIWLAAIGYSQKVTDEVFGQDPNVRFATAINPRKAKTRRVAGGYVIEDGLWMYNTGIYHSQWDQVGIPLVDDAGQVVGRGVALVPASAVTLLDDWDTIGLRGTGSTSVTIKDVFVPDERIISMSRIAQDDYAASHLRDVPLYRLPMVPTLAVRLAGSMVGMGRAAVDLFMQKIGTRGIAFTTYDKQDDAPVTHLQIGEATGKIDAAEAILRHAIRLLETGAERREQMSLEQRARIWRDAGMASRMIWEAVDQLASASGTAFVNRGAPMNRVWHDVKVASVHGAIYSDTFYELYGRIAAGKTSNSPQLPALT</sequence>
<evidence type="ECO:0000313" key="4">
    <source>
        <dbReference type="EMBL" id="CAB3759792.1"/>
    </source>
</evidence>
<dbReference type="InterPro" id="IPR009100">
    <property type="entry name" value="AcylCoA_DH/oxidase_NM_dom_sf"/>
</dbReference>
<evidence type="ECO:0000313" key="5">
    <source>
        <dbReference type="Proteomes" id="UP000494329"/>
    </source>
</evidence>
<gene>
    <name evidence="4" type="primary">hsaA_1</name>
    <name evidence="4" type="ORF">LMG29739_03239</name>
</gene>
<dbReference type="Proteomes" id="UP000494329">
    <property type="component" value="Unassembled WGS sequence"/>
</dbReference>
<keyword evidence="1 4" id="KW-0560">Oxidoreductase</keyword>
<dbReference type="GO" id="GO:0003995">
    <property type="term" value="F:acyl-CoA dehydrogenase activity"/>
    <property type="evidence" value="ECO:0007669"/>
    <property type="project" value="TreeGrafter"/>
</dbReference>
<dbReference type="InterPro" id="IPR013786">
    <property type="entry name" value="AcylCoA_DH/ox_N"/>
</dbReference>
<dbReference type="AlphaFoldDB" id="A0A6J5E3Y8"/>
<dbReference type="SUPFAM" id="SSF56645">
    <property type="entry name" value="Acyl-CoA dehydrogenase NM domain-like"/>
    <property type="match status" value="1"/>
</dbReference>
<dbReference type="InterPro" id="IPR037069">
    <property type="entry name" value="AcylCoA_DH/ox_N_sf"/>
</dbReference>
<dbReference type="Pfam" id="PF08028">
    <property type="entry name" value="Acyl-CoA_dh_2"/>
    <property type="match status" value="1"/>
</dbReference>
<feature type="domain" description="Acyl-CoA dehydrogenase C-terminal" evidence="3">
    <location>
        <begin position="263"/>
        <end position="391"/>
    </location>
</feature>
<dbReference type="PANTHER" id="PTHR43884:SF12">
    <property type="entry name" value="ISOVALERYL-COA DEHYDROGENASE, MITOCHONDRIAL-RELATED"/>
    <property type="match status" value="1"/>
</dbReference>
<dbReference type="EC" id="1.14.14.12" evidence="4"/>
<dbReference type="PANTHER" id="PTHR43884">
    <property type="entry name" value="ACYL-COA DEHYDROGENASE"/>
    <property type="match status" value="1"/>
</dbReference>
<keyword evidence="5" id="KW-1185">Reference proteome</keyword>
<dbReference type="EMBL" id="CADIKF010000024">
    <property type="protein sequence ID" value="CAB3759792.1"/>
    <property type="molecule type" value="Genomic_DNA"/>
</dbReference>
<keyword evidence="4" id="KW-0503">Monooxygenase</keyword>
<dbReference type="InterPro" id="IPR036250">
    <property type="entry name" value="AcylCo_DH-like_C"/>
</dbReference>
<dbReference type="PIRSF" id="PIRSF016578">
    <property type="entry name" value="HsaA"/>
    <property type="match status" value="1"/>
</dbReference>
<feature type="domain" description="Acyl-CoA dehydrogenase/oxidase N-terminal" evidence="2">
    <location>
        <begin position="33"/>
        <end position="107"/>
    </location>
</feature>